<keyword evidence="4" id="KW-0812">Transmembrane</keyword>
<gene>
    <name evidence="8" type="ORF">AWW70_23940</name>
</gene>
<keyword evidence="3" id="KW-0186">Copper</keyword>
<dbReference type="InterPro" id="IPR008972">
    <property type="entry name" value="Cupredoxin"/>
</dbReference>
<evidence type="ECO:0000256" key="1">
    <source>
        <dbReference type="ARBA" id="ARBA00022723"/>
    </source>
</evidence>
<dbReference type="Pfam" id="PF07732">
    <property type="entry name" value="Cu-oxidase_3"/>
    <property type="match status" value="1"/>
</dbReference>
<evidence type="ECO:0000313" key="8">
    <source>
        <dbReference type="EMBL" id="KWU55952.1"/>
    </source>
</evidence>
<name>A0A109FWT2_BACMY</name>
<keyword evidence="4" id="KW-0472">Membrane</keyword>
<dbReference type="InterPro" id="IPR033138">
    <property type="entry name" value="Cu_oxidase_CS"/>
</dbReference>
<evidence type="ECO:0000256" key="2">
    <source>
        <dbReference type="ARBA" id="ARBA00023002"/>
    </source>
</evidence>
<dbReference type="PROSITE" id="PS00079">
    <property type="entry name" value="MULTICOPPER_OXIDASE1"/>
    <property type="match status" value="1"/>
</dbReference>
<dbReference type="Gene3D" id="2.60.40.420">
    <property type="entry name" value="Cupredoxins - blue copper proteins"/>
    <property type="match status" value="2"/>
</dbReference>
<feature type="domain" description="Plastocyanin-like" evidence="5">
    <location>
        <begin position="196"/>
        <end position="342"/>
    </location>
</feature>
<dbReference type="InterPro" id="IPR045087">
    <property type="entry name" value="Cu-oxidase_fam"/>
</dbReference>
<dbReference type="Proteomes" id="UP000065797">
    <property type="component" value="Unassembled WGS sequence"/>
</dbReference>
<keyword evidence="4" id="KW-1133">Transmembrane helix</keyword>
<dbReference type="EMBL" id="LRPH01000085">
    <property type="protein sequence ID" value="KWU55952.1"/>
    <property type="molecule type" value="Genomic_DNA"/>
</dbReference>
<proteinExistence type="predicted"/>
<feature type="domain" description="Plastocyanin-like" evidence="6">
    <location>
        <begin position="419"/>
        <end position="522"/>
    </location>
</feature>
<protein>
    <submittedName>
        <fullName evidence="8">Copper oxidase</fullName>
    </submittedName>
</protein>
<keyword evidence="1" id="KW-0479">Metal-binding</keyword>
<dbReference type="PROSITE" id="PS00080">
    <property type="entry name" value="MULTICOPPER_OXIDASE2"/>
    <property type="match status" value="1"/>
</dbReference>
<evidence type="ECO:0000259" key="6">
    <source>
        <dbReference type="Pfam" id="PF07731"/>
    </source>
</evidence>
<dbReference type="CDD" id="cd04202">
    <property type="entry name" value="CuRO_D2_2dMcoN_like"/>
    <property type="match status" value="1"/>
</dbReference>
<evidence type="ECO:0000256" key="4">
    <source>
        <dbReference type="SAM" id="Phobius"/>
    </source>
</evidence>
<dbReference type="InterPro" id="IPR002355">
    <property type="entry name" value="Cu_oxidase_Cu_BS"/>
</dbReference>
<feature type="transmembrane region" description="Helical" evidence="4">
    <location>
        <begin position="12"/>
        <end position="31"/>
    </location>
</feature>
<keyword evidence="2" id="KW-0560">Oxidoreductase</keyword>
<dbReference type="GO" id="GO:0016491">
    <property type="term" value="F:oxidoreductase activity"/>
    <property type="evidence" value="ECO:0007669"/>
    <property type="project" value="UniProtKB-KW"/>
</dbReference>
<evidence type="ECO:0000259" key="7">
    <source>
        <dbReference type="Pfam" id="PF07732"/>
    </source>
</evidence>
<dbReference type="PANTHER" id="PTHR11709:SF394">
    <property type="entry name" value="FI03373P-RELATED"/>
    <property type="match status" value="1"/>
</dbReference>
<dbReference type="GO" id="GO:0005507">
    <property type="term" value="F:copper ion binding"/>
    <property type="evidence" value="ECO:0007669"/>
    <property type="project" value="InterPro"/>
</dbReference>
<evidence type="ECO:0000313" key="9">
    <source>
        <dbReference type="Proteomes" id="UP000065797"/>
    </source>
</evidence>
<dbReference type="Pfam" id="PF07731">
    <property type="entry name" value="Cu-oxidase_2"/>
    <property type="match status" value="1"/>
</dbReference>
<dbReference type="Pfam" id="PF00394">
    <property type="entry name" value="Cu-oxidase"/>
    <property type="match status" value="1"/>
</dbReference>
<evidence type="ECO:0000259" key="5">
    <source>
        <dbReference type="Pfam" id="PF00394"/>
    </source>
</evidence>
<reference evidence="8 9" key="1">
    <citation type="submission" date="2016-01" db="EMBL/GenBank/DDBJ databases">
        <authorList>
            <person name="McClelland M."/>
            <person name="Jain A."/>
            <person name="Saraogi P."/>
            <person name="Mendelson R."/>
            <person name="Westerman R."/>
            <person name="SanMiguel P."/>
            <person name="Csonka L."/>
        </authorList>
    </citation>
    <scope>NUCLEOTIDE SEQUENCE [LARGE SCALE GENOMIC DNA]</scope>
    <source>
        <strain evidence="8 9">PE8-15</strain>
    </source>
</reference>
<accession>A0A109FWT2</accession>
<organism evidence="8 9">
    <name type="scientific">Bacillus mycoides</name>
    <dbReference type="NCBI Taxonomy" id="1405"/>
    <lineage>
        <taxon>Bacteria</taxon>
        <taxon>Bacillati</taxon>
        <taxon>Bacillota</taxon>
        <taxon>Bacilli</taxon>
        <taxon>Bacillales</taxon>
        <taxon>Bacillaceae</taxon>
        <taxon>Bacillus</taxon>
        <taxon>Bacillus cereus group</taxon>
    </lineage>
</organism>
<comment type="caution">
    <text evidence="8">The sequence shown here is derived from an EMBL/GenBank/DDBJ whole genome shotgun (WGS) entry which is preliminary data.</text>
</comment>
<dbReference type="InterPro" id="IPR011706">
    <property type="entry name" value="Cu-oxidase_C"/>
</dbReference>
<evidence type="ECO:0000256" key="3">
    <source>
        <dbReference type="ARBA" id="ARBA00023008"/>
    </source>
</evidence>
<sequence length="542" mass="60499">MKKEFIQSDLRNILIAACLLLGLVIFGYFLINNYPGTNEKKKLRDVTSTSESITSLTNSNAENRVTKTFNITAKVASLDLGNGKKVDAWTFDGTSPGTQIRVKQGERIVVNLKNELPEPVTIHWHGLDVPAAVDGVPGVTQNAIKPGETYTYAFNADQVGTYWYHSHQKSAIQTERGLFGTIVIEPNKPAVKYEKDYTVAIHEWKTGAIKTRKHNGEQDKDWGSYPSNYIRNEKAQTLEGPLMMPSNDQLKDLSDGDDYDVFTLNDTSEGLRLDAKPGETVRLRLINAGNNTHLMTLVGAPFQIIALDGRDIKGGDELDKAILPMGAAQRYDLVFKMPETTSVKLINVDPSKKMNRMLTTTIGNGSLPKKPVDIKSYPWFDFTKYGEKEVGKFTIDSKFTKVYDMDLAEGVKDVNGQEKWVYTINGKTSPDIPPIKVEKGDKVKIRFKNKGEEIHPMHLHGHTFQVISKNGKPMEGSPIYLDTVNVFPGEEYEIALEANNSGLWMVHCHHLVHAEKGMHTMMNYEGVTTPFSTGDHAGNHPE</sequence>
<dbReference type="CDD" id="cd13860">
    <property type="entry name" value="CuRO_1_2dMco_1"/>
    <property type="match status" value="1"/>
</dbReference>
<feature type="domain" description="Plastocyanin-like" evidence="7">
    <location>
        <begin position="82"/>
        <end position="188"/>
    </location>
</feature>
<dbReference type="RefSeq" id="WP_060751519.1">
    <property type="nucleotide sequence ID" value="NZ_LRPH01000085.1"/>
</dbReference>
<dbReference type="InterPro" id="IPR011707">
    <property type="entry name" value="Cu-oxidase-like_N"/>
</dbReference>
<dbReference type="InterPro" id="IPR001117">
    <property type="entry name" value="Cu-oxidase_2nd"/>
</dbReference>
<dbReference type="PANTHER" id="PTHR11709">
    <property type="entry name" value="MULTI-COPPER OXIDASE"/>
    <property type="match status" value="1"/>
</dbReference>
<dbReference type="AlphaFoldDB" id="A0A109FWT2"/>
<dbReference type="SUPFAM" id="SSF49503">
    <property type="entry name" value="Cupredoxins"/>
    <property type="match status" value="3"/>
</dbReference>